<proteinExistence type="predicted"/>
<feature type="non-terminal residue" evidence="1">
    <location>
        <position position="1"/>
    </location>
</feature>
<evidence type="ECO:0000313" key="2">
    <source>
        <dbReference type="Proteomes" id="UP001055072"/>
    </source>
</evidence>
<gene>
    <name evidence="1" type="ORF">BDY19DRAFT_900350</name>
</gene>
<dbReference type="EMBL" id="MU274967">
    <property type="protein sequence ID" value="KAI0083410.1"/>
    <property type="molecule type" value="Genomic_DNA"/>
</dbReference>
<protein>
    <submittedName>
        <fullName evidence="1">Uncharacterized protein</fullName>
    </submittedName>
</protein>
<dbReference type="Proteomes" id="UP001055072">
    <property type="component" value="Unassembled WGS sequence"/>
</dbReference>
<evidence type="ECO:0000313" key="1">
    <source>
        <dbReference type="EMBL" id="KAI0083410.1"/>
    </source>
</evidence>
<accession>A0ACB8TN24</accession>
<comment type="caution">
    <text evidence="1">The sequence shown here is derived from an EMBL/GenBank/DDBJ whole genome shotgun (WGS) entry which is preliminary data.</text>
</comment>
<name>A0ACB8TN24_9APHY</name>
<keyword evidence="2" id="KW-1185">Reference proteome</keyword>
<sequence>WRYSGRKLDKPPRVTDVEEFGKAWREWWQSMQPAWRTTSWPPQNTSAGDAGSWDVLNRGGPCAVYLVLICLRWWWMKVGVGGQDDSDLRIAVKDVSWVLSAIPESLLKLSGKPASANSNGSAKRKRAT</sequence>
<organism evidence="1 2">
    <name type="scientific">Irpex rosettiformis</name>
    <dbReference type="NCBI Taxonomy" id="378272"/>
    <lineage>
        <taxon>Eukaryota</taxon>
        <taxon>Fungi</taxon>
        <taxon>Dikarya</taxon>
        <taxon>Basidiomycota</taxon>
        <taxon>Agaricomycotina</taxon>
        <taxon>Agaricomycetes</taxon>
        <taxon>Polyporales</taxon>
        <taxon>Irpicaceae</taxon>
        <taxon>Irpex</taxon>
    </lineage>
</organism>
<reference evidence="1" key="1">
    <citation type="journal article" date="2021" name="Environ. Microbiol.">
        <title>Gene family expansions and transcriptome signatures uncover fungal adaptations to wood decay.</title>
        <authorList>
            <person name="Hage H."/>
            <person name="Miyauchi S."/>
            <person name="Viragh M."/>
            <person name="Drula E."/>
            <person name="Min B."/>
            <person name="Chaduli D."/>
            <person name="Navarro D."/>
            <person name="Favel A."/>
            <person name="Norest M."/>
            <person name="Lesage-Meessen L."/>
            <person name="Balint B."/>
            <person name="Merenyi Z."/>
            <person name="de Eugenio L."/>
            <person name="Morin E."/>
            <person name="Martinez A.T."/>
            <person name="Baldrian P."/>
            <person name="Stursova M."/>
            <person name="Martinez M.J."/>
            <person name="Novotny C."/>
            <person name="Magnuson J.K."/>
            <person name="Spatafora J.W."/>
            <person name="Maurice S."/>
            <person name="Pangilinan J."/>
            <person name="Andreopoulos W."/>
            <person name="LaButti K."/>
            <person name="Hundley H."/>
            <person name="Na H."/>
            <person name="Kuo A."/>
            <person name="Barry K."/>
            <person name="Lipzen A."/>
            <person name="Henrissat B."/>
            <person name="Riley R."/>
            <person name="Ahrendt S."/>
            <person name="Nagy L.G."/>
            <person name="Grigoriev I.V."/>
            <person name="Martin F."/>
            <person name="Rosso M.N."/>
        </authorList>
    </citation>
    <scope>NUCLEOTIDE SEQUENCE</scope>
    <source>
        <strain evidence="1">CBS 384.51</strain>
    </source>
</reference>